<dbReference type="CDD" id="cd03385">
    <property type="entry name" value="PAP2_BcrC_like"/>
    <property type="match status" value="1"/>
</dbReference>
<dbReference type="EMBL" id="JAEKCB010000004">
    <property type="protein sequence ID" value="MBJ2118014.1"/>
    <property type="molecule type" value="Genomic_DNA"/>
</dbReference>
<dbReference type="InterPro" id="IPR036938">
    <property type="entry name" value="PAP2/HPO_sf"/>
</dbReference>
<sequence>MLEQFNLAVFSIMNATPAASPLEIGTAIVIAKYLVYLFPLSLVFYWLWGNEKHLNQQRALVCKAAVSLGIALSISWMIGAIAPHDRPFAANIGYNFLDHDATPSFPSNHGTFVFTIALAYLFWHNSKRIGYIMLGLGLAIAWARIYLGVHWPIDMIGAFIVALLSCGLCQIFWSKGGKILQKWVQQLYQLCFAYPIRKGWTKA</sequence>
<evidence type="ECO:0000256" key="3">
    <source>
        <dbReference type="ARBA" id="ARBA00047594"/>
    </source>
</evidence>
<feature type="transmembrane region" description="Helical" evidence="4">
    <location>
        <begin position="60"/>
        <end position="84"/>
    </location>
</feature>
<evidence type="ECO:0000313" key="9">
    <source>
        <dbReference type="Proteomes" id="UP000619976"/>
    </source>
</evidence>
<reference evidence="6" key="1">
    <citation type="submission" date="2015-06" db="EMBL/GenBank/DDBJ databases">
        <authorList>
            <person name="Urmite Genomes Urmite Genomes"/>
        </authorList>
    </citation>
    <scope>NUCLEOTIDE SEQUENCE [LARGE SCALE GENOMIC DNA]</scope>
    <source>
        <strain evidence="6">CSUR P1867</strain>
    </source>
</reference>
<dbReference type="Proteomes" id="UP000183920">
    <property type="component" value="Unassembled WGS sequence"/>
</dbReference>
<keyword evidence="4" id="KW-0812">Transmembrane</keyword>
<dbReference type="RefSeq" id="WP_072062832.1">
    <property type="nucleotide sequence ID" value="NZ_CAXOKJ010000006.1"/>
</dbReference>
<evidence type="ECO:0000256" key="2">
    <source>
        <dbReference type="ARBA" id="ARBA00032707"/>
    </source>
</evidence>
<dbReference type="Gene3D" id="1.20.144.10">
    <property type="entry name" value="Phosphatidic acid phosphatase type 2/haloperoxidase"/>
    <property type="match status" value="1"/>
</dbReference>
<organism evidence="6 8">
    <name type="scientific">Proteus penneri</name>
    <dbReference type="NCBI Taxonomy" id="102862"/>
    <lineage>
        <taxon>Bacteria</taxon>
        <taxon>Pseudomonadati</taxon>
        <taxon>Pseudomonadota</taxon>
        <taxon>Gammaproteobacteria</taxon>
        <taxon>Enterobacterales</taxon>
        <taxon>Morganellaceae</taxon>
        <taxon>Proteus</taxon>
    </lineage>
</organism>
<dbReference type="Proteomes" id="UP000619976">
    <property type="component" value="Unassembled WGS sequence"/>
</dbReference>
<keyword evidence="4" id="KW-1133">Transmembrane helix</keyword>
<dbReference type="PANTHER" id="PTHR14969">
    <property type="entry name" value="SPHINGOSINE-1-PHOSPHATE PHOSPHOHYDROLASE"/>
    <property type="match status" value="1"/>
</dbReference>
<reference evidence="7 9" key="3">
    <citation type="submission" date="2020-12" db="EMBL/GenBank/DDBJ databases">
        <title>Enhanced detection system for hospital associated transmission using whole genome sequencing surveillance.</title>
        <authorList>
            <person name="Harrison L.H."/>
            <person name="Van Tyne D."/>
            <person name="Marsh J.W."/>
            <person name="Griffith M.P."/>
            <person name="Snyder D.J."/>
            <person name="Cooper V.S."/>
            <person name="Mustapha M."/>
        </authorList>
    </citation>
    <scope>NUCLEOTIDE SEQUENCE [LARGE SCALE GENOMIC DNA]</scope>
    <source>
        <strain evidence="7 9">PR00195</strain>
    </source>
</reference>
<comment type="catalytic activity">
    <reaction evidence="3">
        <text>di-trans,octa-cis-undecaprenyl diphosphate + H2O = di-trans,octa-cis-undecaprenyl phosphate + phosphate + H(+)</text>
        <dbReference type="Rhea" id="RHEA:28094"/>
        <dbReference type="ChEBI" id="CHEBI:15377"/>
        <dbReference type="ChEBI" id="CHEBI:15378"/>
        <dbReference type="ChEBI" id="CHEBI:43474"/>
        <dbReference type="ChEBI" id="CHEBI:58405"/>
        <dbReference type="ChEBI" id="CHEBI:60392"/>
        <dbReference type="EC" id="3.6.1.27"/>
    </reaction>
</comment>
<evidence type="ECO:0000313" key="6">
    <source>
        <dbReference type="EMBL" id="CRL59492.1"/>
    </source>
</evidence>
<dbReference type="InterPro" id="IPR000326">
    <property type="entry name" value="PAP2/HPO"/>
</dbReference>
<dbReference type="AlphaFoldDB" id="A0A0G4Q0N4"/>
<evidence type="ECO:0000256" key="4">
    <source>
        <dbReference type="SAM" id="Phobius"/>
    </source>
</evidence>
<evidence type="ECO:0000313" key="8">
    <source>
        <dbReference type="Proteomes" id="UP000183920"/>
    </source>
</evidence>
<keyword evidence="7" id="KW-0378">Hydrolase</keyword>
<evidence type="ECO:0000256" key="1">
    <source>
        <dbReference type="ARBA" id="ARBA00012374"/>
    </source>
</evidence>
<dbReference type="EC" id="3.6.1.27" evidence="1"/>
<dbReference type="EMBL" id="CVRY01000001">
    <property type="protein sequence ID" value="CRL59492.1"/>
    <property type="molecule type" value="Genomic_DNA"/>
</dbReference>
<dbReference type="PANTHER" id="PTHR14969:SF13">
    <property type="entry name" value="AT30094P"/>
    <property type="match status" value="1"/>
</dbReference>
<feature type="transmembrane region" description="Helical" evidence="4">
    <location>
        <begin position="104"/>
        <end position="123"/>
    </location>
</feature>
<feature type="transmembrane region" description="Helical" evidence="4">
    <location>
        <begin position="24"/>
        <end position="48"/>
    </location>
</feature>
<feature type="transmembrane region" description="Helical" evidence="4">
    <location>
        <begin position="130"/>
        <end position="149"/>
    </location>
</feature>
<protein>
    <recommendedName>
        <fullName evidence="1">undecaprenyl-diphosphate phosphatase</fullName>
        <ecNumber evidence="1">3.6.1.27</ecNumber>
    </recommendedName>
    <alternativeName>
        <fullName evidence="2">Undecaprenyl pyrophosphate phosphatase</fullName>
    </alternativeName>
</protein>
<keyword evidence="4" id="KW-0472">Membrane</keyword>
<dbReference type="Pfam" id="PF01569">
    <property type="entry name" value="PAP2"/>
    <property type="match status" value="1"/>
</dbReference>
<feature type="domain" description="Phosphatidic acid phosphatase type 2/haloperoxidase" evidence="5">
    <location>
        <begin position="61"/>
        <end position="170"/>
    </location>
</feature>
<feature type="transmembrane region" description="Helical" evidence="4">
    <location>
        <begin position="155"/>
        <end position="173"/>
    </location>
</feature>
<accession>A0A0G4Q0N4</accession>
<accession>A0A379EJQ4</accession>
<dbReference type="NCBIfam" id="NF008813">
    <property type="entry name" value="PRK11837.1"/>
    <property type="match status" value="1"/>
</dbReference>
<proteinExistence type="predicted"/>
<name>A0A0G4Q0N4_9GAMM</name>
<evidence type="ECO:0000259" key="5">
    <source>
        <dbReference type="SMART" id="SM00014"/>
    </source>
</evidence>
<evidence type="ECO:0000313" key="7">
    <source>
        <dbReference type="EMBL" id="MBJ2118014.1"/>
    </source>
</evidence>
<dbReference type="GO" id="GO:0050380">
    <property type="term" value="F:undecaprenyl-diphosphatase activity"/>
    <property type="evidence" value="ECO:0007669"/>
    <property type="project" value="UniProtKB-EC"/>
</dbReference>
<reference evidence="8" key="2">
    <citation type="submission" date="2015-06" db="EMBL/GenBank/DDBJ databases">
        <authorList>
            <person name="Urmite Genomes"/>
        </authorList>
    </citation>
    <scope>NUCLEOTIDE SEQUENCE [LARGE SCALE GENOMIC DNA]</scope>
    <source>
        <strain evidence="8">CSUR P1867</strain>
    </source>
</reference>
<dbReference type="InterPro" id="IPR033879">
    <property type="entry name" value="UPP_Pase"/>
</dbReference>
<dbReference type="SMART" id="SM00014">
    <property type="entry name" value="acidPPc"/>
    <property type="match status" value="1"/>
</dbReference>
<gene>
    <name evidence="6" type="primary">ybjG</name>
    <name evidence="6" type="ORF">BN1804_00469</name>
    <name evidence="7" type="ORF">JFQ69_10110</name>
</gene>
<keyword evidence="9" id="KW-1185">Reference proteome</keyword>
<dbReference type="GO" id="GO:0005886">
    <property type="term" value="C:plasma membrane"/>
    <property type="evidence" value="ECO:0007669"/>
    <property type="project" value="InterPro"/>
</dbReference>
<dbReference type="SUPFAM" id="SSF48317">
    <property type="entry name" value="Acid phosphatase/Vanadium-dependent haloperoxidase"/>
    <property type="match status" value="1"/>
</dbReference>